<dbReference type="GO" id="GO:0016787">
    <property type="term" value="F:hydrolase activity"/>
    <property type="evidence" value="ECO:0007669"/>
    <property type="project" value="UniProtKB-KW"/>
</dbReference>
<evidence type="ECO:0000313" key="8">
    <source>
        <dbReference type="EMBL" id="TBT96149.1"/>
    </source>
</evidence>
<dbReference type="GO" id="GO:0004540">
    <property type="term" value="F:RNA nuclease activity"/>
    <property type="evidence" value="ECO:0007669"/>
    <property type="project" value="InterPro"/>
</dbReference>
<keyword evidence="4 6" id="KW-0378">Hydrolase</keyword>
<name>A0A4Q9KQG1_PROTD</name>
<keyword evidence="1 6" id="KW-1277">Toxin-antitoxin system</keyword>
<sequence length="132" mass="13827">MIVILDASACVEFLLGTRLGAAVATEVIAADSLHAPELLVSEVVSALRGLTRAGTISPTDATLALRDLARLDVQLVGALPLAEQIYRLGAAHSTYDAHYVALVRAIGGVVITTDAKLASALDPDEVRLVRRD</sequence>
<feature type="binding site" evidence="6">
    <location>
        <position position="6"/>
    </location>
    <ligand>
        <name>Mg(2+)</name>
        <dbReference type="ChEBI" id="CHEBI:18420"/>
    </ligand>
</feature>
<gene>
    <name evidence="6" type="primary">vapC</name>
    <name evidence="8" type="ORF">ET996_00295</name>
</gene>
<protein>
    <recommendedName>
        <fullName evidence="6">Ribonuclease VapC</fullName>
        <shortName evidence="6">RNase VapC</shortName>
        <ecNumber evidence="6">3.1.-.-</ecNumber>
    </recommendedName>
    <alternativeName>
        <fullName evidence="6">Toxin VapC</fullName>
    </alternativeName>
</protein>
<dbReference type="InterPro" id="IPR029060">
    <property type="entry name" value="PIN-like_dom_sf"/>
</dbReference>
<dbReference type="OrthoDB" id="4377304at2"/>
<dbReference type="PANTHER" id="PTHR35901:SF1">
    <property type="entry name" value="EXONUCLEASE VAPC9"/>
    <property type="match status" value="1"/>
</dbReference>
<evidence type="ECO:0000256" key="6">
    <source>
        <dbReference type="HAMAP-Rule" id="MF_00265"/>
    </source>
</evidence>
<feature type="domain" description="PIN" evidence="7">
    <location>
        <begin position="3"/>
        <end position="118"/>
    </location>
</feature>
<dbReference type="AlphaFoldDB" id="A0A4Q9KQG1"/>
<evidence type="ECO:0000259" key="7">
    <source>
        <dbReference type="Pfam" id="PF01850"/>
    </source>
</evidence>
<dbReference type="Gene3D" id="3.40.50.1010">
    <property type="entry name" value="5'-nuclease"/>
    <property type="match status" value="1"/>
</dbReference>
<evidence type="ECO:0000256" key="4">
    <source>
        <dbReference type="ARBA" id="ARBA00022801"/>
    </source>
</evidence>
<keyword evidence="5 6" id="KW-0460">Magnesium</keyword>
<dbReference type="GO" id="GO:0000287">
    <property type="term" value="F:magnesium ion binding"/>
    <property type="evidence" value="ECO:0007669"/>
    <property type="project" value="UniProtKB-UniRule"/>
</dbReference>
<evidence type="ECO:0000256" key="1">
    <source>
        <dbReference type="ARBA" id="ARBA00022649"/>
    </source>
</evidence>
<evidence type="ECO:0000256" key="3">
    <source>
        <dbReference type="ARBA" id="ARBA00022723"/>
    </source>
</evidence>
<dbReference type="GO" id="GO:0090729">
    <property type="term" value="F:toxin activity"/>
    <property type="evidence" value="ECO:0007669"/>
    <property type="project" value="UniProtKB-KW"/>
</dbReference>
<comment type="similarity">
    <text evidence="6">Belongs to the PINc/VapC protein family.</text>
</comment>
<organism evidence="8 9">
    <name type="scientific">Propioniciclava tarda</name>
    <dbReference type="NCBI Taxonomy" id="433330"/>
    <lineage>
        <taxon>Bacteria</taxon>
        <taxon>Bacillati</taxon>
        <taxon>Actinomycetota</taxon>
        <taxon>Actinomycetes</taxon>
        <taxon>Propionibacteriales</taxon>
        <taxon>Propionibacteriaceae</taxon>
        <taxon>Propioniciclava</taxon>
    </lineage>
</organism>
<dbReference type="SUPFAM" id="SSF88723">
    <property type="entry name" value="PIN domain-like"/>
    <property type="match status" value="1"/>
</dbReference>
<comment type="function">
    <text evidence="6">Toxic component of a toxin-antitoxin (TA) system. An RNase.</text>
</comment>
<keyword evidence="2 6" id="KW-0540">Nuclease</keyword>
<proteinExistence type="inferred from homology"/>
<dbReference type="InterPro" id="IPR051619">
    <property type="entry name" value="TypeII_TA_RNase_PINc/VapC"/>
</dbReference>
<dbReference type="EMBL" id="SDMR01000001">
    <property type="protein sequence ID" value="TBT96149.1"/>
    <property type="molecule type" value="Genomic_DNA"/>
</dbReference>
<evidence type="ECO:0000256" key="2">
    <source>
        <dbReference type="ARBA" id="ARBA00022722"/>
    </source>
</evidence>
<evidence type="ECO:0000256" key="5">
    <source>
        <dbReference type="ARBA" id="ARBA00022842"/>
    </source>
</evidence>
<dbReference type="EC" id="3.1.-.-" evidence="6"/>
<dbReference type="PANTHER" id="PTHR35901">
    <property type="entry name" value="RIBONUCLEASE VAPC3"/>
    <property type="match status" value="1"/>
</dbReference>
<feature type="binding site" evidence="6">
    <location>
        <position position="96"/>
    </location>
    <ligand>
        <name>Mg(2+)</name>
        <dbReference type="ChEBI" id="CHEBI:18420"/>
    </ligand>
</feature>
<dbReference type="Pfam" id="PF01850">
    <property type="entry name" value="PIN"/>
    <property type="match status" value="1"/>
</dbReference>
<dbReference type="RefSeq" id="WP_131170562.1">
    <property type="nucleotide sequence ID" value="NZ_FXTL01000001.1"/>
</dbReference>
<dbReference type="InterPro" id="IPR044153">
    <property type="entry name" value="PIN_Pae0151-like"/>
</dbReference>
<accession>A0A4Q9KQG1</accession>
<reference evidence="8 9" key="1">
    <citation type="submission" date="2019-01" db="EMBL/GenBank/DDBJ databases">
        <title>Lactibacter flavus gen. nov., sp. nov., a novel bacterium of the family Propionibacteriaceae isolated from raw milk and dairy products.</title>
        <authorList>
            <person name="Huptas C."/>
            <person name="Wenning M."/>
            <person name="Breitenwieser F."/>
            <person name="Doll E."/>
            <person name="Von Neubeck M."/>
            <person name="Busse H.-J."/>
            <person name="Scherer S."/>
        </authorList>
    </citation>
    <scope>NUCLEOTIDE SEQUENCE [LARGE SCALE GENOMIC DNA]</scope>
    <source>
        <strain evidence="8 9">DSM 22130</strain>
    </source>
</reference>
<dbReference type="InterPro" id="IPR022907">
    <property type="entry name" value="VapC_family"/>
</dbReference>
<dbReference type="Proteomes" id="UP000291933">
    <property type="component" value="Unassembled WGS sequence"/>
</dbReference>
<dbReference type="HAMAP" id="MF_00265">
    <property type="entry name" value="VapC_Nob1"/>
    <property type="match status" value="1"/>
</dbReference>
<keyword evidence="3 6" id="KW-0479">Metal-binding</keyword>
<keyword evidence="9" id="KW-1185">Reference proteome</keyword>
<comment type="caution">
    <text evidence="8">The sequence shown here is derived from an EMBL/GenBank/DDBJ whole genome shotgun (WGS) entry which is preliminary data.</text>
</comment>
<dbReference type="InterPro" id="IPR002716">
    <property type="entry name" value="PIN_dom"/>
</dbReference>
<evidence type="ECO:0000313" key="9">
    <source>
        <dbReference type="Proteomes" id="UP000291933"/>
    </source>
</evidence>
<dbReference type="CDD" id="cd09873">
    <property type="entry name" value="PIN_Pae0151-like"/>
    <property type="match status" value="1"/>
</dbReference>
<comment type="cofactor">
    <cofactor evidence="6">
        <name>Mg(2+)</name>
        <dbReference type="ChEBI" id="CHEBI:18420"/>
    </cofactor>
</comment>
<keyword evidence="6" id="KW-0800">Toxin</keyword>